<keyword evidence="1" id="KW-0472">Membrane</keyword>
<protein>
    <submittedName>
        <fullName evidence="2">Uncharacterized protein</fullName>
    </submittedName>
</protein>
<dbReference type="KEGG" id="hfl:PUV54_10900"/>
<organism evidence="2 3">
    <name type="scientific">Hyphococcus flavus</name>
    <dbReference type="NCBI Taxonomy" id="1866326"/>
    <lineage>
        <taxon>Bacteria</taxon>
        <taxon>Pseudomonadati</taxon>
        <taxon>Pseudomonadota</taxon>
        <taxon>Alphaproteobacteria</taxon>
        <taxon>Parvularculales</taxon>
        <taxon>Parvularculaceae</taxon>
        <taxon>Hyphococcus</taxon>
    </lineage>
</organism>
<keyword evidence="3" id="KW-1185">Reference proteome</keyword>
<keyword evidence="1" id="KW-0812">Transmembrane</keyword>
<reference evidence="2" key="1">
    <citation type="submission" date="2023-02" db="EMBL/GenBank/DDBJ databases">
        <title>Genome sequence of Hyphococcus flavus.</title>
        <authorList>
            <person name="Rong J.-C."/>
            <person name="Zhao Q."/>
            <person name="Yi M."/>
            <person name="Wu J.-Y."/>
        </authorList>
    </citation>
    <scope>NUCLEOTIDE SEQUENCE</scope>
    <source>
        <strain evidence="2">MCCC 1K03223</strain>
    </source>
</reference>
<dbReference type="AlphaFoldDB" id="A0AAE9ZHS8"/>
<dbReference type="Proteomes" id="UP001214043">
    <property type="component" value="Chromosome"/>
</dbReference>
<accession>A0AAE9ZHS8</accession>
<feature type="transmembrane region" description="Helical" evidence="1">
    <location>
        <begin position="12"/>
        <end position="35"/>
    </location>
</feature>
<sequence length="158" mass="17148">MPKPNGYSSRSSGAIFAALIKWSVAMWMLAFATIISSSKSEVPADTWLCKNDIEVWCTLNDGCDAKNADETTPMSIAASRDGEFSVCAYTGCWEGDTRITQNAGRIMWAADDVPFSTQPDGFRTNITLMIIEHEGVGFVRAGSIASPLVCLPRAIDQE</sequence>
<proteinExistence type="predicted"/>
<evidence type="ECO:0000313" key="2">
    <source>
        <dbReference type="EMBL" id="WDI30465.1"/>
    </source>
</evidence>
<keyword evidence="1" id="KW-1133">Transmembrane helix</keyword>
<name>A0AAE9ZHS8_9PROT</name>
<dbReference type="RefSeq" id="WP_274492267.1">
    <property type="nucleotide sequence ID" value="NZ_CP118166.1"/>
</dbReference>
<dbReference type="EMBL" id="CP118166">
    <property type="protein sequence ID" value="WDI30465.1"/>
    <property type="molecule type" value="Genomic_DNA"/>
</dbReference>
<gene>
    <name evidence="2" type="ORF">PUV54_10900</name>
</gene>
<evidence type="ECO:0000313" key="3">
    <source>
        <dbReference type="Proteomes" id="UP001214043"/>
    </source>
</evidence>
<evidence type="ECO:0000256" key="1">
    <source>
        <dbReference type="SAM" id="Phobius"/>
    </source>
</evidence>